<organism evidence="1 2">
    <name type="scientific">Vigna unguiculata</name>
    <name type="common">Cowpea</name>
    <dbReference type="NCBI Taxonomy" id="3917"/>
    <lineage>
        <taxon>Eukaryota</taxon>
        <taxon>Viridiplantae</taxon>
        <taxon>Streptophyta</taxon>
        <taxon>Embryophyta</taxon>
        <taxon>Tracheophyta</taxon>
        <taxon>Spermatophyta</taxon>
        <taxon>Magnoliopsida</taxon>
        <taxon>eudicotyledons</taxon>
        <taxon>Gunneridae</taxon>
        <taxon>Pentapetalae</taxon>
        <taxon>rosids</taxon>
        <taxon>fabids</taxon>
        <taxon>Fabales</taxon>
        <taxon>Fabaceae</taxon>
        <taxon>Papilionoideae</taxon>
        <taxon>50 kb inversion clade</taxon>
        <taxon>NPAAA clade</taxon>
        <taxon>indigoferoid/millettioid clade</taxon>
        <taxon>Phaseoleae</taxon>
        <taxon>Vigna</taxon>
    </lineage>
</organism>
<accession>A0A4D6KQH6</accession>
<evidence type="ECO:0000313" key="2">
    <source>
        <dbReference type="Proteomes" id="UP000501690"/>
    </source>
</evidence>
<dbReference type="AlphaFoldDB" id="A0A4D6KQH6"/>
<dbReference type="EMBL" id="CP039345">
    <property type="protein sequence ID" value="QCD78845.1"/>
    <property type="molecule type" value="Genomic_DNA"/>
</dbReference>
<protein>
    <submittedName>
        <fullName evidence="1">Uncharacterized protein</fullName>
    </submittedName>
</protein>
<evidence type="ECO:0000313" key="1">
    <source>
        <dbReference type="EMBL" id="QCD78845.1"/>
    </source>
</evidence>
<gene>
    <name evidence="1" type="ORF">DEO72_LG1g2481</name>
</gene>
<proteinExistence type="predicted"/>
<name>A0A4D6KQH6_VIGUN</name>
<keyword evidence="2" id="KW-1185">Reference proteome</keyword>
<reference evidence="1 2" key="1">
    <citation type="submission" date="2019-04" db="EMBL/GenBank/DDBJ databases">
        <title>An improved genome assembly and genetic linkage map for asparagus bean, Vigna unguiculata ssp. sesquipedialis.</title>
        <authorList>
            <person name="Xia Q."/>
            <person name="Zhang R."/>
            <person name="Dong Y."/>
        </authorList>
    </citation>
    <scope>NUCLEOTIDE SEQUENCE [LARGE SCALE GENOMIC DNA]</scope>
    <source>
        <tissue evidence="1">Leaf</tissue>
    </source>
</reference>
<sequence>MASRTRLPETVVSGFSHLKVVASPAVTVEGIAMSLAREDSAARHHATIPPPFSRPHATRFENATRPHSTVDELRFAGGEAADGGFSSLGFLFRLVLGVVMLRWYGCDSGKG</sequence>
<dbReference type="Proteomes" id="UP000501690">
    <property type="component" value="Linkage Group LG1"/>
</dbReference>